<evidence type="ECO:0000313" key="3">
    <source>
        <dbReference type="Proteomes" id="UP000470404"/>
    </source>
</evidence>
<dbReference type="EMBL" id="JAAGNC010000061">
    <property type="protein sequence ID" value="NEC55758.1"/>
    <property type="molecule type" value="Genomic_DNA"/>
</dbReference>
<evidence type="ECO:0000256" key="1">
    <source>
        <dbReference type="SAM" id="Phobius"/>
    </source>
</evidence>
<proteinExistence type="predicted"/>
<feature type="transmembrane region" description="Helical" evidence="1">
    <location>
        <begin position="27"/>
        <end position="46"/>
    </location>
</feature>
<accession>A0ABX0BQ86</accession>
<name>A0ABX0BQ86_9PSEU</name>
<gene>
    <name evidence="2" type="ORF">G3I59_09175</name>
</gene>
<reference evidence="2 3" key="1">
    <citation type="submission" date="2020-01" db="EMBL/GenBank/DDBJ databases">
        <title>Insect and environment-associated Actinomycetes.</title>
        <authorList>
            <person name="Currrie C."/>
            <person name="Chevrette M."/>
            <person name="Carlson C."/>
            <person name="Stubbendieck R."/>
            <person name="Wendt-Pienkowski E."/>
        </authorList>
    </citation>
    <scope>NUCLEOTIDE SEQUENCE [LARGE SCALE GENOMIC DNA]</scope>
    <source>
        <strain evidence="2 3">SID8386</strain>
    </source>
</reference>
<evidence type="ECO:0000313" key="2">
    <source>
        <dbReference type="EMBL" id="NEC55758.1"/>
    </source>
</evidence>
<feature type="transmembrane region" description="Helical" evidence="1">
    <location>
        <begin position="58"/>
        <end position="76"/>
    </location>
</feature>
<keyword evidence="3" id="KW-1185">Reference proteome</keyword>
<sequence length="147" mass="16044">MFATPSAQAVDTAAGPASWADRIGRTLLALCAASTLVAFADGITRIGDAPAEYVLTEFWRTTAYLVFAGLWAFLAVAPRTQRGMWELLLLHKTLVTVQAIAYIDLPYAVRTAWIDGLLVVATVVAYVLCRGWYAWRRPEAPQVALDA</sequence>
<keyword evidence="1" id="KW-0812">Transmembrane</keyword>
<feature type="transmembrane region" description="Helical" evidence="1">
    <location>
        <begin position="111"/>
        <end position="129"/>
    </location>
</feature>
<keyword evidence="1" id="KW-1133">Transmembrane helix</keyword>
<dbReference type="RefSeq" id="WP_067581159.1">
    <property type="nucleotide sequence ID" value="NZ_JAAGNC010000061.1"/>
</dbReference>
<organism evidence="2 3">
    <name type="scientific">Amycolatopsis rubida</name>
    <dbReference type="NCBI Taxonomy" id="112413"/>
    <lineage>
        <taxon>Bacteria</taxon>
        <taxon>Bacillati</taxon>
        <taxon>Actinomycetota</taxon>
        <taxon>Actinomycetes</taxon>
        <taxon>Pseudonocardiales</taxon>
        <taxon>Pseudonocardiaceae</taxon>
        <taxon>Amycolatopsis</taxon>
    </lineage>
</organism>
<evidence type="ECO:0008006" key="4">
    <source>
        <dbReference type="Google" id="ProtNLM"/>
    </source>
</evidence>
<dbReference type="Proteomes" id="UP000470404">
    <property type="component" value="Unassembled WGS sequence"/>
</dbReference>
<keyword evidence="1" id="KW-0472">Membrane</keyword>
<feature type="transmembrane region" description="Helical" evidence="1">
    <location>
        <begin position="88"/>
        <end position="105"/>
    </location>
</feature>
<comment type="caution">
    <text evidence="2">The sequence shown here is derived from an EMBL/GenBank/DDBJ whole genome shotgun (WGS) entry which is preliminary data.</text>
</comment>
<protein>
    <recommendedName>
        <fullName evidence="4">DUF2127 domain-containing protein</fullName>
    </recommendedName>
</protein>